<feature type="domain" description="G" evidence="2">
    <location>
        <begin position="21"/>
        <end position="119"/>
    </location>
</feature>
<dbReference type="Pfam" id="PF01926">
    <property type="entry name" value="MMR_HSR1"/>
    <property type="match status" value="1"/>
</dbReference>
<dbReference type="InterPro" id="IPR006073">
    <property type="entry name" value="GTP-bd"/>
</dbReference>
<reference evidence="3 4" key="1">
    <citation type="submission" date="2014-04" db="EMBL/GenBank/DDBJ databases">
        <authorList>
            <consortium name="DOE Joint Genome Institute"/>
            <person name="Kuo A."/>
            <person name="Tarkka M."/>
            <person name="Buscot F."/>
            <person name="Kohler A."/>
            <person name="Nagy L.G."/>
            <person name="Floudas D."/>
            <person name="Copeland A."/>
            <person name="Barry K.W."/>
            <person name="Cichocki N."/>
            <person name="Veneault-Fourrey C."/>
            <person name="LaButti K."/>
            <person name="Lindquist E.A."/>
            <person name="Lipzen A."/>
            <person name="Lundell T."/>
            <person name="Morin E."/>
            <person name="Murat C."/>
            <person name="Sun H."/>
            <person name="Tunlid A."/>
            <person name="Henrissat B."/>
            <person name="Grigoriev I.V."/>
            <person name="Hibbett D.S."/>
            <person name="Martin F."/>
            <person name="Nordberg H.P."/>
            <person name="Cantor M.N."/>
            <person name="Hua S.X."/>
        </authorList>
    </citation>
    <scope>NUCLEOTIDE SEQUENCE [LARGE SCALE GENOMIC DNA]</scope>
    <source>
        <strain evidence="3 4">F 1598</strain>
    </source>
</reference>
<organism evidence="3 4">
    <name type="scientific">Piloderma croceum (strain F 1598)</name>
    <dbReference type="NCBI Taxonomy" id="765440"/>
    <lineage>
        <taxon>Eukaryota</taxon>
        <taxon>Fungi</taxon>
        <taxon>Dikarya</taxon>
        <taxon>Basidiomycota</taxon>
        <taxon>Agaricomycotina</taxon>
        <taxon>Agaricomycetes</taxon>
        <taxon>Agaricomycetidae</taxon>
        <taxon>Atheliales</taxon>
        <taxon>Atheliaceae</taxon>
        <taxon>Piloderma</taxon>
    </lineage>
</organism>
<dbReference type="GO" id="GO:0005525">
    <property type="term" value="F:GTP binding"/>
    <property type="evidence" value="ECO:0007669"/>
    <property type="project" value="InterPro"/>
</dbReference>
<dbReference type="SUPFAM" id="SSF52540">
    <property type="entry name" value="P-loop containing nucleoside triphosphate hydrolases"/>
    <property type="match status" value="1"/>
</dbReference>
<evidence type="ECO:0000313" key="4">
    <source>
        <dbReference type="Proteomes" id="UP000054166"/>
    </source>
</evidence>
<gene>
    <name evidence="3" type="ORF">PILCRDRAFT_810636</name>
</gene>
<name>A0A0C3BXS2_PILCF</name>
<dbReference type="EMBL" id="KN832971">
    <property type="protein sequence ID" value="KIM91363.1"/>
    <property type="molecule type" value="Genomic_DNA"/>
</dbReference>
<dbReference type="InParanoid" id="A0A0C3BXS2"/>
<sequence length="313" mass="35177">MSRTLSKPLEPEDISQDDLVIALMGLTGAGKSTFINAATKQGGKTVGHRLKSYTSAIRAVRYSRDKDSPCVVFVDTPGFDDTNKSDTEILRIIADWLEKTYNKHKKLGGIIYVHRISDNRMAGTPLKNLRMFANLCGDGATKNVILATTMWDLVEAGEGERRVTQLQGKYWREMLAGGSKVARFDGTYGSAWQIVDMIVKNDGGNSSRPPLLIQEEMVELERRLGETQAGITLYNTLQKLLAEQQETIRQLQDEAKMQDNPQLVKELNAQREAIRKSINDTFEQAQRMKISHMRRFLAIFKTKKPHGHAIAIP</sequence>
<dbReference type="Gene3D" id="3.40.50.300">
    <property type="entry name" value="P-loop containing nucleotide triphosphate hydrolases"/>
    <property type="match status" value="1"/>
</dbReference>
<dbReference type="Proteomes" id="UP000054166">
    <property type="component" value="Unassembled WGS sequence"/>
</dbReference>
<evidence type="ECO:0000313" key="3">
    <source>
        <dbReference type="EMBL" id="KIM91363.1"/>
    </source>
</evidence>
<proteinExistence type="predicted"/>
<keyword evidence="1" id="KW-0175">Coiled coil</keyword>
<dbReference type="HOGENOM" id="CLU_018003_0_0_1"/>
<evidence type="ECO:0000256" key="1">
    <source>
        <dbReference type="SAM" id="Coils"/>
    </source>
</evidence>
<dbReference type="InterPro" id="IPR027417">
    <property type="entry name" value="P-loop_NTPase"/>
</dbReference>
<keyword evidence="4" id="KW-1185">Reference proteome</keyword>
<dbReference type="AlphaFoldDB" id="A0A0C3BXS2"/>
<evidence type="ECO:0000259" key="2">
    <source>
        <dbReference type="Pfam" id="PF01926"/>
    </source>
</evidence>
<feature type="coiled-coil region" evidence="1">
    <location>
        <begin position="234"/>
        <end position="284"/>
    </location>
</feature>
<dbReference type="STRING" id="765440.A0A0C3BXS2"/>
<dbReference type="OrthoDB" id="8954335at2759"/>
<reference evidence="4" key="2">
    <citation type="submission" date="2015-01" db="EMBL/GenBank/DDBJ databases">
        <title>Evolutionary Origins and Diversification of the Mycorrhizal Mutualists.</title>
        <authorList>
            <consortium name="DOE Joint Genome Institute"/>
            <consortium name="Mycorrhizal Genomics Consortium"/>
            <person name="Kohler A."/>
            <person name="Kuo A."/>
            <person name="Nagy L.G."/>
            <person name="Floudas D."/>
            <person name="Copeland A."/>
            <person name="Barry K.W."/>
            <person name="Cichocki N."/>
            <person name="Veneault-Fourrey C."/>
            <person name="LaButti K."/>
            <person name="Lindquist E.A."/>
            <person name="Lipzen A."/>
            <person name="Lundell T."/>
            <person name="Morin E."/>
            <person name="Murat C."/>
            <person name="Riley R."/>
            <person name="Ohm R."/>
            <person name="Sun H."/>
            <person name="Tunlid A."/>
            <person name="Henrissat B."/>
            <person name="Grigoriev I.V."/>
            <person name="Hibbett D.S."/>
            <person name="Martin F."/>
        </authorList>
    </citation>
    <scope>NUCLEOTIDE SEQUENCE [LARGE SCALE GENOMIC DNA]</scope>
    <source>
        <strain evidence="4">F 1598</strain>
    </source>
</reference>
<protein>
    <recommendedName>
        <fullName evidence="2">G domain-containing protein</fullName>
    </recommendedName>
</protein>
<accession>A0A0C3BXS2</accession>